<dbReference type="Pfam" id="PF20550">
    <property type="entry name" value="DUF6764"/>
    <property type="match status" value="1"/>
</dbReference>
<name>A0A934NWM6_9NOCA</name>
<dbReference type="Proteomes" id="UP000655868">
    <property type="component" value="Unassembled WGS sequence"/>
</dbReference>
<feature type="signal peptide" evidence="1">
    <location>
        <begin position="1"/>
        <end position="26"/>
    </location>
</feature>
<evidence type="ECO:0000256" key="1">
    <source>
        <dbReference type="SAM" id="SignalP"/>
    </source>
</evidence>
<evidence type="ECO:0008006" key="4">
    <source>
        <dbReference type="Google" id="ProtNLM"/>
    </source>
</evidence>
<proteinExistence type="predicted"/>
<accession>A0A934NWM6</accession>
<dbReference type="InterPro" id="IPR046652">
    <property type="entry name" value="DUF6764"/>
</dbReference>
<dbReference type="EMBL" id="JAEMNV010000012">
    <property type="protein sequence ID" value="MBJ8342612.1"/>
    <property type="molecule type" value="Genomic_DNA"/>
</dbReference>
<evidence type="ECO:0000313" key="3">
    <source>
        <dbReference type="Proteomes" id="UP000655868"/>
    </source>
</evidence>
<evidence type="ECO:0000313" key="2">
    <source>
        <dbReference type="EMBL" id="MBJ8342612.1"/>
    </source>
</evidence>
<reference evidence="2" key="1">
    <citation type="submission" date="2020-12" db="EMBL/GenBank/DDBJ databases">
        <title>Antrihabitans popcorni sp. nov. and Antrihabitans auranticaus sp. nov., isolated from a larva cave.</title>
        <authorList>
            <person name="Lee S.D."/>
            <person name="Kim I.S."/>
        </authorList>
    </citation>
    <scope>NUCLEOTIDE SEQUENCE</scope>
    <source>
        <strain evidence="2">YC3-6</strain>
    </source>
</reference>
<sequence>MKFVGLVVCGAGALGSVLFSPAVAHAEAVQCVSTSGQQMTVVEPAAACGSAVEDRGTAAAYGLGGIGYAKSIDGASALGVGVSGGVGASEGTGGVPAALGLGPGSVAIVSVERGSLSLAIAGTGSNALVADVDQGVVCAGSAAIAWNALAGAVCVATPVGVFSTR</sequence>
<keyword evidence="1" id="KW-0732">Signal</keyword>
<feature type="chain" id="PRO_5037827522" description="Protein kinase" evidence="1">
    <location>
        <begin position="27"/>
        <end position="165"/>
    </location>
</feature>
<gene>
    <name evidence="2" type="ORF">JGU71_27355</name>
</gene>
<dbReference type="RefSeq" id="WP_199708273.1">
    <property type="nucleotide sequence ID" value="NZ_JAEMNV010000012.1"/>
</dbReference>
<protein>
    <recommendedName>
        <fullName evidence="4">Protein kinase</fullName>
    </recommendedName>
</protein>
<keyword evidence="3" id="KW-1185">Reference proteome</keyword>
<comment type="caution">
    <text evidence="2">The sequence shown here is derived from an EMBL/GenBank/DDBJ whole genome shotgun (WGS) entry which is preliminary data.</text>
</comment>
<dbReference type="AlphaFoldDB" id="A0A934NWM6"/>
<organism evidence="2 3">
    <name type="scientific">Antrihabitans stalagmiti</name>
    <dbReference type="NCBI Taxonomy" id="2799499"/>
    <lineage>
        <taxon>Bacteria</taxon>
        <taxon>Bacillati</taxon>
        <taxon>Actinomycetota</taxon>
        <taxon>Actinomycetes</taxon>
        <taxon>Mycobacteriales</taxon>
        <taxon>Nocardiaceae</taxon>
        <taxon>Antrihabitans</taxon>
    </lineage>
</organism>